<dbReference type="AlphaFoldDB" id="A0A366KW05"/>
<evidence type="ECO:0000256" key="3">
    <source>
        <dbReference type="PROSITE-ProRule" id="PRU00339"/>
    </source>
</evidence>
<organism evidence="7 8">
    <name type="scientific">Pedobacter miscanthi</name>
    <dbReference type="NCBI Taxonomy" id="2259170"/>
    <lineage>
        <taxon>Bacteria</taxon>
        <taxon>Pseudomonadati</taxon>
        <taxon>Bacteroidota</taxon>
        <taxon>Sphingobacteriia</taxon>
        <taxon>Sphingobacteriales</taxon>
        <taxon>Sphingobacteriaceae</taxon>
        <taxon>Pedobacter</taxon>
    </lineage>
</organism>
<keyword evidence="5" id="KW-0472">Membrane</keyword>
<dbReference type="CDD" id="cd16917">
    <property type="entry name" value="HATPase_UhpB-NarQ-NarX-like"/>
    <property type="match status" value="1"/>
</dbReference>
<keyword evidence="5" id="KW-1133">Transmembrane helix</keyword>
<dbReference type="OrthoDB" id="943406at2"/>
<dbReference type="PROSITE" id="PS51257">
    <property type="entry name" value="PROKAR_LIPOPROTEIN"/>
    <property type="match status" value="1"/>
</dbReference>
<gene>
    <name evidence="7" type="ORF">DRW42_15055</name>
</gene>
<dbReference type="Pfam" id="PF13374">
    <property type="entry name" value="TPR_10"/>
    <property type="match status" value="1"/>
</dbReference>
<keyword evidence="7" id="KW-0547">Nucleotide-binding</keyword>
<dbReference type="Gene3D" id="3.30.565.10">
    <property type="entry name" value="Histidine kinase-like ATPase, C-terminal domain"/>
    <property type="match status" value="1"/>
</dbReference>
<dbReference type="InterPro" id="IPR011990">
    <property type="entry name" value="TPR-like_helical_dom_sf"/>
</dbReference>
<keyword evidence="7" id="KW-0067">ATP-binding</keyword>
<feature type="transmembrane region" description="Helical" evidence="5">
    <location>
        <begin position="328"/>
        <end position="349"/>
    </location>
</feature>
<dbReference type="EMBL" id="QNQU01000012">
    <property type="protein sequence ID" value="RBQ05816.1"/>
    <property type="molecule type" value="Genomic_DNA"/>
</dbReference>
<protein>
    <submittedName>
        <fullName evidence="7">ATP-binding protein</fullName>
    </submittedName>
</protein>
<dbReference type="SUPFAM" id="SSF48452">
    <property type="entry name" value="TPR-like"/>
    <property type="match status" value="1"/>
</dbReference>
<dbReference type="InterPro" id="IPR003594">
    <property type="entry name" value="HATPase_dom"/>
</dbReference>
<dbReference type="Gene3D" id="1.25.40.10">
    <property type="entry name" value="Tetratricopeptide repeat domain"/>
    <property type="match status" value="2"/>
</dbReference>
<comment type="caution">
    <text evidence="7">The sequence shown here is derived from an EMBL/GenBank/DDBJ whole genome shotgun (WGS) entry which is preliminary data.</text>
</comment>
<dbReference type="RefSeq" id="WP_113949655.1">
    <property type="nucleotide sequence ID" value="NZ_QNQU01000012.1"/>
</dbReference>
<dbReference type="PROSITE" id="PS50005">
    <property type="entry name" value="TPR"/>
    <property type="match status" value="1"/>
</dbReference>
<accession>A0A366KW05</accession>
<dbReference type="PANTHER" id="PTHR45641:SF1">
    <property type="entry name" value="AAA+ ATPASE DOMAIN-CONTAINING PROTEIN"/>
    <property type="match status" value="1"/>
</dbReference>
<dbReference type="Pfam" id="PF02518">
    <property type="entry name" value="HATPase_c"/>
    <property type="match status" value="1"/>
</dbReference>
<evidence type="ECO:0000256" key="2">
    <source>
        <dbReference type="ARBA" id="ARBA00022803"/>
    </source>
</evidence>
<dbReference type="InterPro" id="IPR019734">
    <property type="entry name" value="TPR_rpt"/>
</dbReference>
<keyword evidence="2 3" id="KW-0802">TPR repeat</keyword>
<keyword evidence="1" id="KW-0677">Repeat</keyword>
<dbReference type="Proteomes" id="UP000252081">
    <property type="component" value="Unassembled WGS sequence"/>
</dbReference>
<feature type="coiled-coil region" evidence="4">
    <location>
        <begin position="305"/>
        <end position="332"/>
    </location>
</feature>
<proteinExistence type="predicted"/>
<keyword evidence="4" id="KW-0175">Coiled coil</keyword>
<evidence type="ECO:0000256" key="1">
    <source>
        <dbReference type="ARBA" id="ARBA00022737"/>
    </source>
</evidence>
<feature type="repeat" description="TPR" evidence="3">
    <location>
        <begin position="106"/>
        <end position="139"/>
    </location>
</feature>
<evidence type="ECO:0000256" key="4">
    <source>
        <dbReference type="SAM" id="Coils"/>
    </source>
</evidence>
<feature type="domain" description="Histidine kinase/HSP90-like ATPase" evidence="6">
    <location>
        <begin position="464"/>
        <end position="550"/>
    </location>
</feature>
<evidence type="ECO:0000256" key="5">
    <source>
        <dbReference type="SAM" id="Phobius"/>
    </source>
</evidence>
<keyword evidence="5" id="KW-0812">Transmembrane</keyword>
<evidence type="ECO:0000313" key="7">
    <source>
        <dbReference type="EMBL" id="RBQ05816.1"/>
    </source>
</evidence>
<sequence>MKNSILFIAITVLLLACQKKEISKKEIRDADFDKARSLVNKNNDSAFFYFSKVATSNKDSLKVALSYNYMASIQAESSDYFGSLESLALSLKFLNTNKKEDYDCLSSTYNELGVNNYNLKNYQQALTYFENALKFSEDDFFRLIILNNKALVYQKAGKYNLALNIYEQLLLKKSKNTSEYARVLSNIAKTQWLQNPRYDAAPKLLMALKIRKNEKDEWGLNASYSHLSDYYSIKSPDSALGYAIQMYKIAQKLSSPDDQLEALQKLIKLSPSTSTKQYFQTYQNLNDSIQTVRSAAKNQFAVIRYASEKNKADFLKAQAENIEKQKDILLRNIGIATLFIFLILGYIFYQRRQKSLRQEKEIEVKKTELKYVKKVHDGVANGLYLIMNKLDNQESLKNNPIINEIEELYEQSRDISYERPRLKKLPFNEKIADILKSFASDDTKVIIVGNSTQLWEKVTEQAKDEIEHILQELMVNMDKHSQASDVLIKFEQAAQKINIYYTDNGIGISGQVQPNNGLTNTGTRIATIGGSITFDTNVEKGLKIQISFPVS</sequence>
<name>A0A366KW05_9SPHI</name>
<reference evidence="7 8" key="1">
    <citation type="submission" date="2018-07" db="EMBL/GenBank/DDBJ databases">
        <title>A draft genome of a endophytic bacteria, a new species of Pedobacter.</title>
        <authorList>
            <person name="Zhang Z.D."/>
            <person name="Chen Z.J."/>
        </authorList>
    </citation>
    <scope>NUCLEOTIDE SEQUENCE [LARGE SCALE GENOMIC DNA]</scope>
    <source>
        <strain evidence="7 8">RS10</strain>
    </source>
</reference>
<evidence type="ECO:0000313" key="8">
    <source>
        <dbReference type="Proteomes" id="UP000252081"/>
    </source>
</evidence>
<dbReference type="InterPro" id="IPR036890">
    <property type="entry name" value="HATPase_C_sf"/>
</dbReference>
<dbReference type="PANTHER" id="PTHR45641">
    <property type="entry name" value="TETRATRICOPEPTIDE REPEAT PROTEIN (AFU_ORTHOLOGUE AFUA_6G03870)"/>
    <property type="match status" value="1"/>
</dbReference>
<dbReference type="SMART" id="SM00028">
    <property type="entry name" value="TPR"/>
    <property type="match status" value="3"/>
</dbReference>
<dbReference type="SUPFAM" id="SSF55874">
    <property type="entry name" value="ATPase domain of HSP90 chaperone/DNA topoisomerase II/histidine kinase"/>
    <property type="match status" value="1"/>
</dbReference>
<dbReference type="GO" id="GO:0005524">
    <property type="term" value="F:ATP binding"/>
    <property type="evidence" value="ECO:0007669"/>
    <property type="project" value="UniProtKB-KW"/>
</dbReference>
<keyword evidence="8" id="KW-1185">Reference proteome</keyword>
<evidence type="ECO:0000259" key="6">
    <source>
        <dbReference type="Pfam" id="PF02518"/>
    </source>
</evidence>